<dbReference type="Gene3D" id="3.40.30.10">
    <property type="entry name" value="Glutaredoxin"/>
    <property type="match status" value="1"/>
</dbReference>
<dbReference type="InterPro" id="IPR051470">
    <property type="entry name" value="Thiol:disulfide_interchange"/>
</dbReference>
<dbReference type="SUPFAM" id="SSF54423">
    <property type="entry name" value="DsbC/DsbG N-terminal domain-like"/>
    <property type="match status" value="1"/>
</dbReference>
<feature type="signal peptide" evidence="7">
    <location>
        <begin position="1"/>
        <end position="25"/>
    </location>
</feature>
<evidence type="ECO:0000256" key="3">
    <source>
        <dbReference type="ARBA" id="ARBA00022729"/>
    </source>
</evidence>
<reference evidence="10 11" key="1">
    <citation type="submission" date="2015-01" db="EMBL/GenBank/DDBJ databases">
        <title>Genome sequence of the anaerobic bacterium Geobacter soli GSS01, a dissimilatory Fe(III) reducer from soil.</title>
        <authorList>
            <person name="Yang G."/>
            <person name="Zhou S."/>
        </authorList>
    </citation>
    <scope>NUCLEOTIDE SEQUENCE [LARGE SCALE GENOMIC DNA]</scope>
    <source>
        <strain evidence="10 11">GSS01</strain>
    </source>
</reference>
<keyword evidence="6" id="KW-0676">Redox-active center</keyword>
<evidence type="ECO:0000256" key="1">
    <source>
        <dbReference type="ARBA" id="ARBA00004418"/>
    </source>
</evidence>
<name>A0A0C1QQS1_9BACT</name>
<protein>
    <submittedName>
        <fullName evidence="10">Protein-disulfide isomerase</fullName>
    </submittedName>
</protein>
<evidence type="ECO:0000256" key="6">
    <source>
        <dbReference type="ARBA" id="ARBA00023284"/>
    </source>
</evidence>
<evidence type="ECO:0000256" key="2">
    <source>
        <dbReference type="ARBA" id="ARBA00009813"/>
    </source>
</evidence>
<feature type="domain" description="Thioredoxin-like fold" evidence="9">
    <location>
        <begin position="120"/>
        <end position="227"/>
    </location>
</feature>
<keyword evidence="5" id="KW-1015">Disulfide bond</keyword>
<feature type="chain" id="PRO_5039925491" evidence="7">
    <location>
        <begin position="26"/>
        <end position="268"/>
    </location>
</feature>
<dbReference type="InterPro" id="IPR036249">
    <property type="entry name" value="Thioredoxin-like_sf"/>
</dbReference>
<dbReference type="Gene3D" id="3.10.450.70">
    <property type="entry name" value="Disulphide bond isomerase, DsbC/G, N-terminal"/>
    <property type="match status" value="1"/>
</dbReference>
<dbReference type="EMBL" id="JXBL01000001">
    <property type="protein sequence ID" value="KIE43042.1"/>
    <property type="molecule type" value="Genomic_DNA"/>
</dbReference>
<dbReference type="InterPro" id="IPR033954">
    <property type="entry name" value="DiS-bond_Isoase_DsbC/G"/>
</dbReference>
<evidence type="ECO:0000313" key="10">
    <source>
        <dbReference type="EMBL" id="KIE43042.1"/>
    </source>
</evidence>
<keyword evidence="11" id="KW-1185">Reference proteome</keyword>
<keyword evidence="10" id="KW-0413">Isomerase</keyword>
<comment type="caution">
    <text evidence="10">The sequence shown here is derived from an EMBL/GenBank/DDBJ whole genome shotgun (WGS) entry which is preliminary data.</text>
</comment>
<dbReference type="InterPro" id="IPR009094">
    <property type="entry name" value="DiS-bond_isomerase_DsbC/G_N_sf"/>
</dbReference>
<evidence type="ECO:0000313" key="11">
    <source>
        <dbReference type="Proteomes" id="UP000031433"/>
    </source>
</evidence>
<feature type="domain" description="Disulphide bond isomerase DsbC/G N-terminal" evidence="8">
    <location>
        <begin position="30"/>
        <end position="94"/>
    </location>
</feature>
<dbReference type="InterPro" id="IPR012336">
    <property type="entry name" value="Thioredoxin-like_fold"/>
</dbReference>
<dbReference type="RefSeq" id="WP_039646153.1">
    <property type="nucleotide sequence ID" value="NZ_JXBL01000001.1"/>
</dbReference>
<dbReference type="Pfam" id="PF13098">
    <property type="entry name" value="Thioredoxin_2"/>
    <property type="match status" value="1"/>
</dbReference>
<keyword evidence="4" id="KW-0574">Periplasm</keyword>
<dbReference type="SUPFAM" id="SSF52833">
    <property type="entry name" value="Thioredoxin-like"/>
    <property type="match status" value="1"/>
</dbReference>
<dbReference type="PANTHER" id="PTHR35272:SF3">
    <property type="entry name" value="THIOL:DISULFIDE INTERCHANGE PROTEIN DSBC"/>
    <property type="match status" value="1"/>
</dbReference>
<gene>
    <name evidence="10" type="ORF">SE37_10550</name>
</gene>
<comment type="similarity">
    <text evidence="2">Belongs to the thioredoxin family. DsbC subfamily.</text>
</comment>
<organism evidence="10 11">
    <name type="scientific">Geobacter soli</name>
    <dbReference type="NCBI Taxonomy" id="1510391"/>
    <lineage>
        <taxon>Bacteria</taxon>
        <taxon>Pseudomonadati</taxon>
        <taxon>Thermodesulfobacteriota</taxon>
        <taxon>Desulfuromonadia</taxon>
        <taxon>Geobacterales</taxon>
        <taxon>Geobacteraceae</taxon>
        <taxon>Geobacter</taxon>
    </lineage>
</organism>
<dbReference type="CDD" id="cd03020">
    <property type="entry name" value="DsbA_DsbC_DsbG"/>
    <property type="match status" value="1"/>
</dbReference>
<evidence type="ECO:0000259" key="9">
    <source>
        <dbReference type="Pfam" id="PF13098"/>
    </source>
</evidence>
<evidence type="ECO:0000256" key="5">
    <source>
        <dbReference type="ARBA" id="ARBA00023157"/>
    </source>
</evidence>
<dbReference type="InterPro" id="IPR018950">
    <property type="entry name" value="DiS-bond_isomerase_DsbC/G_N"/>
</dbReference>
<evidence type="ECO:0000259" key="8">
    <source>
        <dbReference type="Pfam" id="PF10411"/>
    </source>
</evidence>
<dbReference type="GO" id="GO:0042597">
    <property type="term" value="C:periplasmic space"/>
    <property type="evidence" value="ECO:0007669"/>
    <property type="project" value="UniProtKB-SubCell"/>
</dbReference>
<dbReference type="PANTHER" id="PTHR35272">
    <property type="entry name" value="THIOL:DISULFIDE INTERCHANGE PROTEIN DSBC-RELATED"/>
    <property type="match status" value="1"/>
</dbReference>
<keyword evidence="3 7" id="KW-0732">Signal</keyword>
<evidence type="ECO:0000256" key="4">
    <source>
        <dbReference type="ARBA" id="ARBA00022764"/>
    </source>
</evidence>
<sequence>MTKRLINSCLVGVLFAVLAAGSALASPKEAAKEESPESMIKALFPTLPLSGVNKTAIDGLYEVITDGNVIYIHPKTGHVFIGNLFTREGKNLTAEASSRLVAERYKLITAADKEKAVKVGTGKYEVIEITDPDCPYCRKMHEYWGRRPDVTRYVFFLPLAMHPDAEKKIRYILAAENKELALWEVYSGELDNKREVLDAPRDDKGLLAAHMAIVAKLGVNSTPTFWVQGTYVSGANTQLIEKVIGTCKTAEGMAPGAPVKCEDEGQKK</sequence>
<accession>A0A0C1QQS1</accession>
<evidence type="ECO:0000256" key="7">
    <source>
        <dbReference type="SAM" id="SignalP"/>
    </source>
</evidence>
<dbReference type="Proteomes" id="UP000031433">
    <property type="component" value="Unassembled WGS sequence"/>
</dbReference>
<dbReference type="AlphaFoldDB" id="A0A0C1QQS1"/>
<dbReference type="GO" id="GO:0016853">
    <property type="term" value="F:isomerase activity"/>
    <property type="evidence" value="ECO:0007669"/>
    <property type="project" value="UniProtKB-KW"/>
</dbReference>
<proteinExistence type="inferred from homology"/>
<comment type="subcellular location">
    <subcellularLocation>
        <location evidence="1">Periplasm</location>
    </subcellularLocation>
</comment>
<dbReference type="Pfam" id="PF10411">
    <property type="entry name" value="DsbC_N"/>
    <property type="match status" value="1"/>
</dbReference>